<dbReference type="eggNOG" id="COG1404">
    <property type="taxonomic scope" value="Bacteria"/>
</dbReference>
<feature type="domain" description="Secretion system C-terminal sorting" evidence="3">
    <location>
        <begin position="323"/>
        <end position="391"/>
    </location>
</feature>
<keyword evidence="1 2" id="KW-0732">Signal</keyword>
<dbReference type="AlphaFoldDB" id="A0A090W4K0"/>
<evidence type="ECO:0000256" key="2">
    <source>
        <dbReference type="SAM" id="SignalP"/>
    </source>
</evidence>
<evidence type="ECO:0000313" key="4">
    <source>
        <dbReference type="EMBL" id="GAL68026.1"/>
    </source>
</evidence>
<dbReference type="Proteomes" id="UP000030184">
    <property type="component" value="Unassembled WGS sequence"/>
</dbReference>
<evidence type="ECO:0000313" key="6">
    <source>
        <dbReference type="EMBL" id="GAL90233.1"/>
    </source>
</evidence>
<evidence type="ECO:0000313" key="5">
    <source>
        <dbReference type="EMBL" id="GAL71866.1"/>
    </source>
</evidence>
<proteinExistence type="predicted"/>
<evidence type="ECO:0000313" key="8">
    <source>
        <dbReference type="Proteomes" id="UP000030184"/>
    </source>
</evidence>
<keyword evidence="5" id="KW-0378">Hydrolase</keyword>
<evidence type="ECO:0000256" key="1">
    <source>
        <dbReference type="ARBA" id="ARBA00022729"/>
    </source>
</evidence>
<evidence type="ECO:0000259" key="3">
    <source>
        <dbReference type="Pfam" id="PF18962"/>
    </source>
</evidence>
<dbReference type="eggNOG" id="COG2931">
    <property type="taxonomic scope" value="Bacteria"/>
</dbReference>
<accession>A0A090W4K0</accession>
<keyword evidence="8" id="KW-1185">Reference proteome</keyword>
<dbReference type="EMBL" id="BBNR01000015">
    <property type="protein sequence ID" value="GAL68026.1"/>
    <property type="molecule type" value="Genomic_DNA"/>
</dbReference>
<dbReference type="GO" id="GO:0006508">
    <property type="term" value="P:proteolysis"/>
    <property type="evidence" value="ECO:0007669"/>
    <property type="project" value="UniProtKB-KW"/>
</dbReference>
<dbReference type="Pfam" id="PF18962">
    <property type="entry name" value="Por_Secre_tail"/>
    <property type="match status" value="1"/>
</dbReference>
<comment type="caution">
    <text evidence="5">The sequence shown here is derived from an EMBL/GenBank/DDBJ whole genome shotgun (WGS) entry which is preliminary data.</text>
</comment>
<dbReference type="Proteomes" id="UP000029646">
    <property type="component" value="Unassembled WGS sequence"/>
</dbReference>
<dbReference type="InterPro" id="IPR026444">
    <property type="entry name" value="Secre_tail"/>
</dbReference>
<keyword evidence="5" id="KW-0482">Metalloprotease</keyword>
<name>A0A090W4K0_9FLAO</name>
<reference evidence="8" key="1">
    <citation type="journal article" date="2014" name="Genome Announc.">
        <title>Draft Genome Sequence of Marine Flavobacterium Jejuia pallidilutea Strain 11shimoA1 and Pigmentation Mutants.</title>
        <authorList>
            <person name="Takatani N."/>
            <person name="Nakanishi M."/>
            <person name="Meirelles P."/>
            <person name="Mino S."/>
            <person name="Suda W."/>
            <person name="Oshima K."/>
            <person name="Hattori M."/>
            <person name="Ohkuma M."/>
            <person name="Hosokawa M."/>
            <person name="Miyashita K."/>
            <person name="Thompson F.L."/>
            <person name="Niwa A."/>
            <person name="Sawabe T."/>
            <person name="Sawabe T."/>
        </authorList>
    </citation>
    <scope>NUCLEOTIDE SEQUENCE [LARGE SCALE GENOMIC DNA]</scope>
    <source>
        <strain evidence="8">JCM 19538</strain>
    </source>
</reference>
<evidence type="ECO:0000313" key="7">
    <source>
        <dbReference type="Proteomes" id="UP000029646"/>
    </source>
</evidence>
<dbReference type="EMBL" id="BBNY01000070">
    <property type="protein sequence ID" value="GAL90233.1"/>
    <property type="molecule type" value="Genomic_DNA"/>
</dbReference>
<dbReference type="STRING" id="504487.JCM19538_700"/>
<feature type="signal peptide" evidence="2">
    <location>
        <begin position="1"/>
        <end position="17"/>
    </location>
</feature>
<dbReference type="NCBIfam" id="TIGR04183">
    <property type="entry name" value="Por_Secre_tail"/>
    <property type="match status" value="1"/>
</dbReference>
<dbReference type="Proteomes" id="UP000029641">
    <property type="component" value="Unassembled WGS sequence"/>
</dbReference>
<feature type="chain" id="PRO_5010408357" evidence="2">
    <location>
        <begin position="18"/>
        <end position="392"/>
    </location>
</feature>
<gene>
    <name evidence="4" type="ORF">JCM19301_1741</name>
    <name evidence="5" type="ORF">JCM19302_1306</name>
    <name evidence="6" type="ORF">JCM19538_700</name>
</gene>
<dbReference type="GO" id="GO:0008237">
    <property type="term" value="F:metallopeptidase activity"/>
    <property type="evidence" value="ECO:0007669"/>
    <property type="project" value="UniProtKB-KW"/>
</dbReference>
<dbReference type="EMBL" id="BBNS01000016">
    <property type="protein sequence ID" value="GAL71866.1"/>
    <property type="molecule type" value="Genomic_DNA"/>
</dbReference>
<organism evidence="5 7">
    <name type="scientific">Jejuia pallidilutea</name>
    <dbReference type="NCBI Taxonomy" id="504487"/>
    <lineage>
        <taxon>Bacteria</taxon>
        <taxon>Pseudomonadati</taxon>
        <taxon>Bacteroidota</taxon>
        <taxon>Flavobacteriia</taxon>
        <taxon>Flavobacteriales</taxon>
        <taxon>Flavobacteriaceae</taxon>
        <taxon>Jejuia</taxon>
    </lineage>
</organism>
<protein>
    <submittedName>
        <fullName evidence="5">Metalloprotease MEP2</fullName>
    </submittedName>
    <submittedName>
        <fullName evidence="4">Putative outer membrane protein</fullName>
    </submittedName>
</protein>
<keyword evidence="5" id="KW-0645">Protease</keyword>
<sequence length="392" mass="41808">MKKTLLLLLLVSAFGYAQTFDNIPTGSGYYINKLIVSPNGSDLTNELIEVRGPANQVIPTDLWLLVIDGDGNASNYGKVTQEIQLGDGTRTFGANGIFAIVCNYTDENTSVVTTNPYSALMDSDATVLVIELTGNNVTGGSSSNVSTQTPDIGYNGNFADASGSYMLIRGSDPDGVVVDADLDGNIDATGDHTSWILYDSVAYLDDDIENGLPELGYAQIVFAQDNATNTANQIATTSANVVDFPFGTTDPHIIIRQGTSTGYTINDWAIGDTSGSSPDWEFDSDALPAAFQDWAGINTVYGALNPTVATLSDNDFSVSSFKIYPNPANTSITIKSSDVKIESVEVFNMLGKNVLKSRLVDDKLNVAELASGVYMLRISSTNASTTRRIVIN</sequence>